<gene>
    <name evidence="2" type="ORF">SAMN04488069_102118</name>
</gene>
<dbReference type="PROSITE" id="PS51257">
    <property type="entry name" value="PROKAR_LIPOPROTEIN"/>
    <property type="match status" value="1"/>
</dbReference>
<evidence type="ECO:0000313" key="3">
    <source>
        <dbReference type="Proteomes" id="UP000199249"/>
    </source>
</evidence>
<sequence>MKLLPVLRLLLVATLLLGVAGACVRKAAPVATPTGPETRVYVVRHAEKDLTPGLTDPALMPEGQARAQALAAAIPRQTRLSAVFSTDTKRTRTTAQPLAAARALPVLLYDARDLPALAARIRRDYPSQNVLVVGHSNTMLETVDALGAPRPVPGIPDEAYDYLLEVRLPTDAARPATAVAHHYGVRSH</sequence>
<evidence type="ECO:0000256" key="1">
    <source>
        <dbReference type="SAM" id="SignalP"/>
    </source>
</evidence>
<dbReference type="EMBL" id="FNOV01000002">
    <property type="protein sequence ID" value="SDX57774.1"/>
    <property type="molecule type" value="Genomic_DNA"/>
</dbReference>
<dbReference type="Pfam" id="PF00300">
    <property type="entry name" value="His_Phos_1"/>
    <property type="match status" value="1"/>
</dbReference>
<dbReference type="SUPFAM" id="SSF53254">
    <property type="entry name" value="Phosphoglycerate mutase-like"/>
    <property type="match status" value="1"/>
</dbReference>
<dbReference type="OrthoDB" id="3296006at2"/>
<protein>
    <submittedName>
        <fullName evidence="2">Histidine phosphatase superfamily (Branch 1)</fullName>
    </submittedName>
</protein>
<feature type="chain" id="PRO_5011782304" evidence="1">
    <location>
        <begin position="23"/>
        <end position="188"/>
    </location>
</feature>
<dbReference type="InterPro" id="IPR013078">
    <property type="entry name" value="His_Pase_superF_clade-1"/>
</dbReference>
<dbReference type="Gene3D" id="3.40.50.1240">
    <property type="entry name" value="Phosphoglycerate mutase-like"/>
    <property type="match status" value="1"/>
</dbReference>
<keyword evidence="3" id="KW-1185">Reference proteome</keyword>
<accession>A0A1H3CW44</accession>
<proteinExistence type="predicted"/>
<feature type="signal peptide" evidence="1">
    <location>
        <begin position="1"/>
        <end position="22"/>
    </location>
</feature>
<evidence type="ECO:0000313" key="2">
    <source>
        <dbReference type="EMBL" id="SDX57774.1"/>
    </source>
</evidence>
<dbReference type="CDD" id="cd07040">
    <property type="entry name" value="HP"/>
    <property type="match status" value="1"/>
</dbReference>
<keyword evidence="1" id="KW-0732">Signal</keyword>
<dbReference type="SMART" id="SM00855">
    <property type="entry name" value="PGAM"/>
    <property type="match status" value="1"/>
</dbReference>
<dbReference type="Proteomes" id="UP000199249">
    <property type="component" value="Unassembled WGS sequence"/>
</dbReference>
<dbReference type="InterPro" id="IPR029033">
    <property type="entry name" value="His_PPase_superfam"/>
</dbReference>
<dbReference type="AlphaFoldDB" id="A0A1H3CW44"/>
<dbReference type="STRING" id="651662.SAMN04488069_102118"/>
<dbReference type="RefSeq" id="WP_092737808.1">
    <property type="nucleotide sequence ID" value="NZ_FNOV01000002.1"/>
</dbReference>
<reference evidence="3" key="1">
    <citation type="submission" date="2016-10" db="EMBL/GenBank/DDBJ databases">
        <authorList>
            <person name="Varghese N."/>
            <person name="Submissions S."/>
        </authorList>
    </citation>
    <scope>NUCLEOTIDE SEQUENCE [LARGE SCALE GENOMIC DNA]</scope>
    <source>
        <strain evidence="3">CGMCC 1.8975</strain>
    </source>
</reference>
<organism evidence="2 3">
    <name type="scientific">Hymenobacter psychrophilus</name>
    <dbReference type="NCBI Taxonomy" id="651662"/>
    <lineage>
        <taxon>Bacteria</taxon>
        <taxon>Pseudomonadati</taxon>
        <taxon>Bacteroidota</taxon>
        <taxon>Cytophagia</taxon>
        <taxon>Cytophagales</taxon>
        <taxon>Hymenobacteraceae</taxon>
        <taxon>Hymenobacter</taxon>
    </lineage>
</organism>
<name>A0A1H3CW44_9BACT</name>